<dbReference type="PANTHER" id="PTHR10209:SF881">
    <property type="entry name" value="FI07970P-RELATED"/>
    <property type="match status" value="1"/>
</dbReference>
<keyword evidence="3 5" id="KW-0560">Oxidoreductase</keyword>
<gene>
    <name evidence="7" type="ORF">CGXH109_LOCUS105772</name>
</gene>
<reference evidence="7" key="1">
    <citation type="submission" date="2022-08" db="EMBL/GenBank/DDBJ databases">
        <authorList>
            <person name="Giroux E."/>
            <person name="Giroux E."/>
        </authorList>
    </citation>
    <scope>NUCLEOTIDE SEQUENCE</scope>
    <source>
        <strain evidence="7">H1091258</strain>
    </source>
</reference>
<dbReference type="PANTHER" id="PTHR10209">
    <property type="entry name" value="OXIDOREDUCTASE, 2OG-FE II OXYGENASE FAMILY PROTEIN"/>
    <property type="match status" value="1"/>
</dbReference>
<comment type="caution">
    <text evidence="7">The sequence shown here is derived from an EMBL/GenBank/DDBJ whole genome shotgun (WGS) entry which is preliminary data.</text>
</comment>
<dbReference type="GO" id="GO:0046872">
    <property type="term" value="F:metal ion binding"/>
    <property type="evidence" value="ECO:0007669"/>
    <property type="project" value="UniProtKB-KW"/>
</dbReference>
<dbReference type="GO" id="GO:0016491">
    <property type="term" value="F:oxidoreductase activity"/>
    <property type="evidence" value="ECO:0007669"/>
    <property type="project" value="UniProtKB-KW"/>
</dbReference>
<dbReference type="PROSITE" id="PS51471">
    <property type="entry name" value="FE2OG_OXY"/>
    <property type="match status" value="1"/>
</dbReference>
<dbReference type="Pfam" id="PF03171">
    <property type="entry name" value="2OG-FeII_Oxy"/>
    <property type="match status" value="1"/>
</dbReference>
<dbReference type="InterPro" id="IPR044861">
    <property type="entry name" value="IPNS-like_FE2OG_OXY"/>
</dbReference>
<dbReference type="InterPro" id="IPR005123">
    <property type="entry name" value="Oxoglu/Fe-dep_dioxygenase_dom"/>
</dbReference>
<dbReference type="AlphaFoldDB" id="A0A9W4WJR4"/>
<dbReference type="EMBL" id="CAMGZC010001066">
    <property type="protein sequence ID" value="CAI0651375.1"/>
    <property type="molecule type" value="Genomic_DNA"/>
</dbReference>
<dbReference type="InterPro" id="IPR026992">
    <property type="entry name" value="DIOX_N"/>
</dbReference>
<comment type="similarity">
    <text evidence="1 5">Belongs to the iron/ascorbate-dependent oxidoreductase family.</text>
</comment>
<feature type="domain" description="Fe2OG dioxygenase" evidence="6">
    <location>
        <begin position="219"/>
        <end position="331"/>
    </location>
</feature>
<evidence type="ECO:0000256" key="4">
    <source>
        <dbReference type="ARBA" id="ARBA00023004"/>
    </source>
</evidence>
<evidence type="ECO:0000256" key="5">
    <source>
        <dbReference type="RuleBase" id="RU003682"/>
    </source>
</evidence>
<dbReference type="Proteomes" id="UP001152533">
    <property type="component" value="Unassembled WGS sequence"/>
</dbReference>
<evidence type="ECO:0000256" key="2">
    <source>
        <dbReference type="ARBA" id="ARBA00022723"/>
    </source>
</evidence>
<dbReference type="Pfam" id="PF14226">
    <property type="entry name" value="DIOX_N"/>
    <property type="match status" value="1"/>
</dbReference>
<protein>
    <recommendedName>
        <fullName evidence="6">Fe2OG dioxygenase domain-containing protein</fullName>
    </recommendedName>
</protein>
<evidence type="ECO:0000313" key="7">
    <source>
        <dbReference type="EMBL" id="CAI0651375.1"/>
    </source>
</evidence>
<keyword evidence="4 5" id="KW-0408">Iron</keyword>
<keyword evidence="8" id="KW-1185">Reference proteome</keyword>
<accession>A0A9W4WJR4</accession>
<dbReference type="InterPro" id="IPR027443">
    <property type="entry name" value="IPNS-like_sf"/>
</dbReference>
<name>A0A9W4WJR4_9PEZI</name>
<evidence type="ECO:0000256" key="1">
    <source>
        <dbReference type="ARBA" id="ARBA00008056"/>
    </source>
</evidence>
<sequence length="376" mass="42318">ATHAHIMATTTQTIPAGMKKIYLGSYEGQTYRLVSTNPPRDCTPDEIPIIDLSGIHGDLDARKAVAREILHAAKTSGFFYIENHGVPEDVTRAAHKKGLEFFKLPEEEKRKLTSNTSAYGYCGFREIQANVTESKDRKEAFMFHYEPEFDPLYENRLDEVPDHVREHLPKEDFTWTDSGDGAVLPGFKSALLSHWRACLDLSRRLIRIIALALDLPEDHFDGATTYPGGDFAVNFYPGHGDDPVEDPDEVGVGAHTDLQIMTLLWQDEHKGLQVLNSSGEWMWAPPVPGTFVVNIGDFLMRLTNDRLKSTVHRVLQHGREDRISMPLFFGFNFDQKLGVLPTCVDEAHPAKYEPVTCGELIAKRLARTEITSRQSV</sequence>
<evidence type="ECO:0000259" key="6">
    <source>
        <dbReference type="PROSITE" id="PS51471"/>
    </source>
</evidence>
<dbReference type="Gene3D" id="2.60.120.330">
    <property type="entry name" value="B-lactam Antibiotic, Isopenicillin N Synthase, Chain"/>
    <property type="match status" value="1"/>
</dbReference>
<dbReference type="SUPFAM" id="SSF51197">
    <property type="entry name" value="Clavaminate synthase-like"/>
    <property type="match status" value="1"/>
</dbReference>
<organism evidence="7 8">
    <name type="scientific">Colletotrichum noveboracense</name>
    <dbReference type="NCBI Taxonomy" id="2664923"/>
    <lineage>
        <taxon>Eukaryota</taxon>
        <taxon>Fungi</taxon>
        <taxon>Dikarya</taxon>
        <taxon>Ascomycota</taxon>
        <taxon>Pezizomycotina</taxon>
        <taxon>Sordariomycetes</taxon>
        <taxon>Hypocreomycetidae</taxon>
        <taxon>Glomerellales</taxon>
        <taxon>Glomerellaceae</taxon>
        <taxon>Colletotrichum</taxon>
        <taxon>Colletotrichum gloeosporioides species complex</taxon>
    </lineage>
</organism>
<feature type="non-terminal residue" evidence="7">
    <location>
        <position position="1"/>
    </location>
</feature>
<proteinExistence type="inferred from homology"/>
<evidence type="ECO:0000256" key="3">
    <source>
        <dbReference type="ARBA" id="ARBA00023002"/>
    </source>
</evidence>
<evidence type="ECO:0000313" key="8">
    <source>
        <dbReference type="Proteomes" id="UP001152533"/>
    </source>
</evidence>
<dbReference type="PRINTS" id="PR00682">
    <property type="entry name" value="IPNSYNTHASE"/>
</dbReference>
<keyword evidence="2 5" id="KW-0479">Metal-binding</keyword>
<dbReference type="GO" id="GO:0044283">
    <property type="term" value="P:small molecule biosynthetic process"/>
    <property type="evidence" value="ECO:0007669"/>
    <property type="project" value="UniProtKB-ARBA"/>
</dbReference>